<organism evidence="1 2">
    <name type="scientific">Pseudoalteromonas luteoviolacea DSM 6061</name>
    <dbReference type="NCBI Taxonomy" id="1365250"/>
    <lineage>
        <taxon>Bacteria</taxon>
        <taxon>Pseudomonadati</taxon>
        <taxon>Pseudomonadota</taxon>
        <taxon>Gammaproteobacteria</taxon>
        <taxon>Alteromonadales</taxon>
        <taxon>Pseudoalteromonadaceae</taxon>
        <taxon>Pseudoalteromonas</taxon>
    </lineage>
</organism>
<dbReference type="EMBL" id="AUYB01000002">
    <property type="protein sequence ID" value="KZN48609.1"/>
    <property type="molecule type" value="Genomic_DNA"/>
</dbReference>
<comment type="caution">
    <text evidence="1">The sequence shown here is derived from an EMBL/GenBank/DDBJ whole genome shotgun (WGS) entry which is preliminary data.</text>
</comment>
<sequence>MSSIPKLSLKFKTRIVAVFDLGLMTEAMDGKKYQLRVPEFTSEYQKLDRESKLHEVVGKTIFVYEFIENRGQVSQLSEAELKLRAKEHKKEMDKLQRKYKNKV</sequence>
<dbReference type="PATRIC" id="fig|1365250.3.peg.82"/>
<proteinExistence type="predicted"/>
<dbReference type="RefSeq" id="WP_063358097.1">
    <property type="nucleotide sequence ID" value="NZ_AQHB01000041.1"/>
</dbReference>
<accession>A0A161XYZ9</accession>
<evidence type="ECO:0000313" key="1">
    <source>
        <dbReference type="EMBL" id="KZN48609.1"/>
    </source>
</evidence>
<gene>
    <name evidence="1" type="ORF">N475_06155</name>
</gene>
<dbReference type="AlphaFoldDB" id="A0A161XYZ9"/>
<dbReference type="Proteomes" id="UP000076643">
    <property type="component" value="Unassembled WGS sequence"/>
</dbReference>
<name>A0A161XYZ9_9GAMM</name>
<keyword evidence="2" id="KW-1185">Reference proteome</keyword>
<evidence type="ECO:0000313" key="2">
    <source>
        <dbReference type="Proteomes" id="UP000076643"/>
    </source>
</evidence>
<reference evidence="1 2" key="1">
    <citation type="submission" date="2013-07" db="EMBL/GenBank/DDBJ databases">
        <title>Comparative Genomic and Metabolomic Analysis of Twelve Strains of Pseudoalteromonas luteoviolacea.</title>
        <authorList>
            <person name="Vynne N.G."/>
            <person name="Mansson M."/>
            <person name="Gram L."/>
        </authorList>
    </citation>
    <scope>NUCLEOTIDE SEQUENCE [LARGE SCALE GENOMIC DNA]</scope>
    <source>
        <strain evidence="1 2">DSM 6061</strain>
    </source>
</reference>
<protein>
    <submittedName>
        <fullName evidence="1">Uncharacterized protein</fullName>
    </submittedName>
</protein>